<dbReference type="KEGG" id="sma:SAVERM_3710"/>
<reference evidence="1 2" key="1">
    <citation type="journal article" date="2001" name="Proc. Natl. Acad. Sci. U.S.A.">
        <title>Genome sequence of an industrial microorganism Streptomyces avermitilis: deducing the ability of producing secondary metabolites.</title>
        <authorList>
            <person name="Omura S."/>
            <person name="Ikeda H."/>
            <person name="Ishikawa J."/>
            <person name="Hanamoto A."/>
            <person name="Takahashi C."/>
            <person name="Shinose M."/>
            <person name="Takahashi Y."/>
            <person name="Horikawa H."/>
            <person name="Nakazawa H."/>
            <person name="Osonoe T."/>
            <person name="Kikuchi H."/>
            <person name="Shiba T."/>
            <person name="Sakaki Y."/>
            <person name="Hattori M."/>
        </authorList>
    </citation>
    <scope>NUCLEOTIDE SEQUENCE [LARGE SCALE GENOMIC DNA]</scope>
    <source>
        <strain evidence="2">ATCC 31267 / DSM 46492 / JCM 5070 / NBRC 14893 / NCIMB 12804 / NRRL 8165 / MA-4680</strain>
    </source>
</reference>
<dbReference type="Proteomes" id="UP000000428">
    <property type="component" value="Chromosome"/>
</dbReference>
<proteinExistence type="predicted"/>
<evidence type="ECO:0000313" key="2">
    <source>
        <dbReference type="Proteomes" id="UP000000428"/>
    </source>
</evidence>
<reference evidence="1 2" key="2">
    <citation type="journal article" date="2003" name="Nat. Biotechnol.">
        <title>Complete genome sequence and comparative analysis of the industrial microorganism Streptomyces avermitilis.</title>
        <authorList>
            <person name="Ikeda H."/>
            <person name="Ishikawa J."/>
            <person name="Hanamoto A."/>
            <person name="Shinose M."/>
            <person name="Kikuchi H."/>
            <person name="Shiba T."/>
            <person name="Sakaki Y."/>
            <person name="Hattori M."/>
            <person name="Omura S."/>
        </authorList>
    </citation>
    <scope>NUCLEOTIDE SEQUENCE [LARGE SCALE GENOMIC DNA]</scope>
    <source>
        <strain evidence="2">ATCC 31267 / DSM 46492 / JCM 5070 / NBRC 14893 / NCIMB 12804 / NRRL 8165 / MA-4680</strain>
    </source>
</reference>
<protein>
    <submittedName>
        <fullName evidence="1">Uncharacterized protein</fullName>
    </submittedName>
</protein>
<dbReference type="AlphaFoldDB" id="Q82H36"/>
<accession>Q82H36</accession>
<name>Q82H36_STRAW</name>
<keyword evidence="2" id="KW-1185">Reference proteome</keyword>
<evidence type="ECO:0000313" key="1">
    <source>
        <dbReference type="EMBL" id="BAC71422.1"/>
    </source>
</evidence>
<reference evidence="1 2" key="3">
    <citation type="journal article" date="2014" name="J. Ind. Microbiol. Biotechnol.">
        <title>Genome mining of the Streptomyces avermitilis genome and development of genome-minimized hosts for heterologous expression of biosynthetic gene clusters.</title>
        <authorList>
            <person name="Ikeda H."/>
            <person name="Shin-ya K."/>
            <person name="Omura S."/>
        </authorList>
    </citation>
    <scope>NUCLEOTIDE SEQUENCE [LARGE SCALE GENOMIC DNA]</scope>
    <source>
        <strain evidence="2">ATCC 31267 / DSM 46492 / JCM 5070 / NBRC 14893 / NCIMB 12804 / NRRL 8165 / MA-4680</strain>
    </source>
</reference>
<organism evidence="1 2">
    <name type="scientific">Streptomyces avermitilis (strain ATCC 31267 / DSM 46492 / JCM 5070 / NBRC 14893 / NCIMB 12804 / NRRL 8165 / MA-4680)</name>
    <dbReference type="NCBI Taxonomy" id="227882"/>
    <lineage>
        <taxon>Bacteria</taxon>
        <taxon>Bacillati</taxon>
        <taxon>Actinomycetota</taxon>
        <taxon>Actinomycetes</taxon>
        <taxon>Kitasatosporales</taxon>
        <taxon>Streptomycetaceae</taxon>
        <taxon>Streptomyces</taxon>
    </lineage>
</organism>
<gene>
    <name evidence="1" type="ORF">SAVERM_3710</name>
</gene>
<dbReference type="HOGENOM" id="CLU_3030317_0_0_11"/>
<sequence length="55" mass="5746">MEAGKRHLNCENVHDADGGVCVICVICVMGCVAGDVPMTHLRAAASHKTAAQKPE</sequence>
<dbReference type="EMBL" id="BA000030">
    <property type="protein sequence ID" value="BAC71422.1"/>
    <property type="molecule type" value="Genomic_DNA"/>
</dbReference>